<evidence type="ECO:0000313" key="1">
    <source>
        <dbReference type="EMBL" id="KAI4308488.1"/>
    </source>
</evidence>
<gene>
    <name evidence="1" type="ORF">L6164_031561</name>
</gene>
<protein>
    <submittedName>
        <fullName evidence="1">Uncharacterized protein</fullName>
    </submittedName>
</protein>
<dbReference type="EMBL" id="CM039437">
    <property type="protein sequence ID" value="KAI4308488.1"/>
    <property type="molecule type" value="Genomic_DNA"/>
</dbReference>
<name>A0ACB9LHD4_BAUVA</name>
<keyword evidence="2" id="KW-1185">Reference proteome</keyword>
<sequence>MALWLILLLPLLTVGESQPTNAINQTDLQVAMADMRMQSYHGFVILLKILNSIPNSLQTTDLTFLMPNDDQLSHFLTTRESLHEFILSRSIPTALVLNHLLHFPSGTLVPSSIPSKMISITNSGIARLYVNNARIITPNVCLSSLIRCHGISATLKFDKMVPSLRAPDYEDHQKNNGAPKLFLGVSKIQLTDRKQIGLIGRLVLV</sequence>
<reference evidence="1 2" key="1">
    <citation type="journal article" date="2022" name="DNA Res.">
        <title>Chromosomal-level genome assembly of the orchid tree Bauhinia variegata (Leguminosae; Cercidoideae) supports the allotetraploid origin hypothesis of Bauhinia.</title>
        <authorList>
            <person name="Zhong Y."/>
            <person name="Chen Y."/>
            <person name="Zheng D."/>
            <person name="Pang J."/>
            <person name="Liu Y."/>
            <person name="Luo S."/>
            <person name="Meng S."/>
            <person name="Qian L."/>
            <person name="Wei D."/>
            <person name="Dai S."/>
            <person name="Zhou R."/>
        </authorList>
    </citation>
    <scope>NUCLEOTIDE SEQUENCE [LARGE SCALE GENOMIC DNA]</scope>
    <source>
        <strain evidence="1">BV-YZ2020</strain>
    </source>
</reference>
<evidence type="ECO:0000313" key="2">
    <source>
        <dbReference type="Proteomes" id="UP000828941"/>
    </source>
</evidence>
<accession>A0ACB9LHD4</accession>
<comment type="caution">
    <text evidence="1">The sequence shown here is derived from an EMBL/GenBank/DDBJ whole genome shotgun (WGS) entry which is preliminary data.</text>
</comment>
<organism evidence="1 2">
    <name type="scientific">Bauhinia variegata</name>
    <name type="common">Purple orchid tree</name>
    <name type="synonym">Phanera variegata</name>
    <dbReference type="NCBI Taxonomy" id="167791"/>
    <lineage>
        <taxon>Eukaryota</taxon>
        <taxon>Viridiplantae</taxon>
        <taxon>Streptophyta</taxon>
        <taxon>Embryophyta</taxon>
        <taxon>Tracheophyta</taxon>
        <taxon>Spermatophyta</taxon>
        <taxon>Magnoliopsida</taxon>
        <taxon>eudicotyledons</taxon>
        <taxon>Gunneridae</taxon>
        <taxon>Pentapetalae</taxon>
        <taxon>rosids</taxon>
        <taxon>fabids</taxon>
        <taxon>Fabales</taxon>
        <taxon>Fabaceae</taxon>
        <taxon>Cercidoideae</taxon>
        <taxon>Cercideae</taxon>
        <taxon>Bauhiniinae</taxon>
        <taxon>Bauhinia</taxon>
    </lineage>
</organism>
<proteinExistence type="predicted"/>
<dbReference type="Proteomes" id="UP000828941">
    <property type="component" value="Chromosome 12"/>
</dbReference>